<reference evidence="1" key="2">
    <citation type="journal article" date="2015" name="Data Brief">
        <title>Shoot transcriptome of the giant reed, Arundo donax.</title>
        <authorList>
            <person name="Barrero R.A."/>
            <person name="Guerrero F.D."/>
            <person name="Moolhuijzen P."/>
            <person name="Goolsby J.A."/>
            <person name="Tidwell J."/>
            <person name="Bellgard S.E."/>
            <person name="Bellgard M.I."/>
        </authorList>
    </citation>
    <scope>NUCLEOTIDE SEQUENCE</scope>
    <source>
        <tissue evidence="1">Shoot tissue taken approximately 20 cm above the soil surface</tissue>
    </source>
</reference>
<evidence type="ECO:0000313" key="1">
    <source>
        <dbReference type="EMBL" id="JAD29728.1"/>
    </source>
</evidence>
<sequence>MVFVALKPCVDIFLNGCCPFLSIDSTILTGKFGGQLAISCAIDGHN</sequence>
<proteinExistence type="predicted"/>
<name>A0A0A8YWE7_ARUDO</name>
<reference evidence="1" key="1">
    <citation type="submission" date="2014-09" db="EMBL/GenBank/DDBJ databases">
        <authorList>
            <person name="Magalhaes I.L.F."/>
            <person name="Oliveira U."/>
            <person name="Santos F.R."/>
            <person name="Vidigal T.H.D.A."/>
            <person name="Brescovit A.D."/>
            <person name="Santos A.J."/>
        </authorList>
    </citation>
    <scope>NUCLEOTIDE SEQUENCE</scope>
    <source>
        <tissue evidence="1">Shoot tissue taken approximately 20 cm above the soil surface</tissue>
    </source>
</reference>
<dbReference type="EMBL" id="GBRH01268167">
    <property type="protein sequence ID" value="JAD29728.1"/>
    <property type="molecule type" value="Transcribed_RNA"/>
</dbReference>
<protein>
    <submittedName>
        <fullName evidence="1">Uncharacterized protein</fullName>
    </submittedName>
</protein>
<accession>A0A0A8YWE7</accession>
<organism evidence="1">
    <name type="scientific">Arundo donax</name>
    <name type="common">Giant reed</name>
    <name type="synonym">Donax arundinaceus</name>
    <dbReference type="NCBI Taxonomy" id="35708"/>
    <lineage>
        <taxon>Eukaryota</taxon>
        <taxon>Viridiplantae</taxon>
        <taxon>Streptophyta</taxon>
        <taxon>Embryophyta</taxon>
        <taxon>Tracheophyta</taxon>
        <taxon>Spermatophyta</taxon>
        <taxon>Magnoliopsida</taxon>
        <taxon>Liliopsida</taxon>
        <taxon>Poales</taxon>
        <taxon>Poaceae</taxon>
        <taxon>PACMAD clade</taxon>
        <taxon>Arundinoideae</taxon>
        <taxon>Arundineae</taxon>
        <taxon>Arundo</taxon>
    </lineage>
</organism>
<dbReference type="AlphaFoldDB" id="A0A0A8YWE7"/>